<proteinExistence type="predicted"/>
<name>Q11KV4_CHESB</name>
<protein>
    <recommendedName>
        <fullName evidence="2">Integrase DNA-binding domain-containing protein</fullName>
    </recommendedName>
</protein>
<dbReference type="AlphaFoldDB" id="Q11KV4"/>
<dbReference type="KEGG" id="mes:Meso_0569"/>
<sequence>MADLLNDRAISDLEPPGSGQYRARDTQLKGFHVVVARRRKIFAVHGDLRRNGKRVASISVRIGDAVSISTREARATAKTYLAQISKGEHPSRGYHGTRRRDRSDAGLLVDVLEH</sequence>
<dbReference type="EMBL" id="CP000390">
    <property type="protein sequence ID" value="ABG61971.1"/>
    <property type="molecule type" value="Genomic_DNA"/>
</dbReference>
<feature type="region of interest" description="Disordered" evidence="1">
    <location>
        <begin position="86"/>
        <end position="114"/>
    </location>
</feature>
<dbReference type="InterPro" id="IPR038488">
    <property type="entry name" value="Integrase_DNA-bd_sf"/>
</dbReference>
<evidence type="ECO:0000256" key="1">
    <source>
        <dbReference type="SAM" id="MobiDB-lite"/>
    </source>
</evidence>
<dbReference type="eggNOG" id="COG0582">
    <property type="taxonomic scope" value="Bacteria"/>
</dbReference>
<dbReference type="HOGENOM" id="CLU_2116620_0_0_5"/>
<dbReference type="OrthoDB" id="7222937at2"/>
<feature type="region of interest" description="Disordered" evidence="1">
    <location>
        <begin position="1"/>
        <end position="22"/>
    </location>
</feature>
<reference evidence="3" key="1">
    <citation type="submission" date="2006-06" db="EMBL/GenBank/DDBJ databases">
        <title>Complete sequence of chromosome of Chelativorans sp. BNC1.</title>
        <authorList>
            <consortium name="US DOE Joint Genome Institute"/>
            <person name="Copeland A."/>
            <person name="Lucas S."/>
            <person name="Lapidus A."/>
            <person name="Barry K."/>
            <person name="Detter J.C."/>
            <person name="Glavina del Rio T."/>
            <person name="Hammon N."/>
            <person name="Israni S."/>
            <person name="Dalin E."/>
            <person name="Tice H."/>
            <person name="Pitluck S."/>
            <person name="Chertkov O."/>
            <person name="Brettin T."/>
            <person name="Bruce D."/>
            <person name="Han C."/>
            <person name="Tapia R."/>
            <person name="Gilna P."/>
            <person name="Schmutz J."/>
            <person name="Larimer F."/>
            <person name="Land M."/>
            <person name="Hauser L."/>
            <person name="Kyrpides N."/>
            <person name="Mikhailova N."/>
            <person name="Richardson P."/>
        </authorList>
    </citation>
    <scope>NUCLEOTIDE SEQUENCE</scope>
    <source>
        <strain evidence="3">BNC1</strain>
    </source>
</reference>
<dbReference type="Pfam" id="PF13356">
    <property type="entry name" value="Arm-DNA-bind_3"/>
    <property type="match status" value="1"/>
</dbReference>
<evidence type="ECO:0000259" key="2">
    <source>
        <dbReference type="Pfam" id="PF13356"/>
    </source>
</evidence>
<accession>Q11KV4</accession>
<dbReference type="InterPro" id="IPR025166">
    <property type="entry name" value="Integrase_DNA_bind_dom"/>
</dbReference>
<evidence type="ECO:0000313" key="3">
    <source>
        <dbReference type="EMBL" id="ABG61971.1"/>
    </source>
</evidence>
<feature type="domain" description="Integrase DNA-binding" evidence="2">
    <location>
        <begin position="5"/>
        <end position="91"/>
    </location>
</feature>
<organism evidence="3">
    <name type="scientific">Chelativorans sp. (strain BNC1)</name>
    <dbReference type="NCBI Taxonomy" id="266779"/>
    <lineage>
        <taxon>Bacteria</taxon>
        <taxon>Pseudomonadati</taxon>
        <taxon>Pseudomonadota</taxon>
        <taxon>Alphaproteobacteria</taxon>
        <taxon>Hyphomicrobiales</taxon>
        <taxon>Phyllobacteriaceae</taxon>
        <taxon>Chelativorans</taxon>
    </lineage>
</organism>
<feature type="compositionally biased region" description="Basic and acidic residues" evidence="1">
    <location>
        <begin position="1"/>
        <end position="11"/>
    </location>
</feature>
<gene>
    <name evidence="3" type="ordered locus">Meso_0569</name>
</gene>
<dbReference type="Gene3D" id="3.30.160.390">
    <property type="entry name" value="Integrase, DNA-binding domain"/>
    <property type="match status" value="1"/>
</dbReference>